<dbReference type="EMBL" id="SRLO01000253">
    <property type="protein sequence ID" value="TNN64427.1"/>
    <property type="molecule type" value="Genomic_DNA"/>
</dbReference>
<sequence length="273" mass="28612">MQHNGSGVFKAVGVVGIDAVFSQFPLKSTVQFRHLETIQEAVHPVQFSGHPVNGKALPMRNAVDHHLSVAASEGHPLNHSPVYIDPIKTLVDAVKVQGHHAGQALQDQRVGLSVRGQVPEVVAVAEDEVGRDVAVLAAAVAVRLSEESRGTLAHVGADGVLADLAAHARRLRTLVDVVARFAVGHEAVAGATGADEAVVVPVAHLHQRDTVFVVTPELSRGAGGRRCVAHVLQLVGLIPTVVVAVAHKVVRHAAAVLAGELVLLARLSMDDKV</sequence>
<name>A0A4Z2HEX6_9TELE</name>
<dbReference type="OrthoDB" id="10551065at2759"/>
<gene>
    <name evidence="1" type="ORF">EYF80_025377</name>
</gene>
<keyword evidence="2" id="KW-1185">Reference proteome</keyword>
<proteinExistence type="predicted"/>
<accession>A0A4Z2HEX6</accession>
<dbReference type="Proteomes" id="UP000314294">
    <property type="component" value="Unassembled WGS sequence"/>
</dbReference>
<organism evidence="1 2">
    <name type="scientific">Liparis tanakae</name>
    <name type="common">Tanaka's snailfish</name>
    <dbReference type="NCBI Taxonomy" id="230148"/>
    <lineage>
        <taxon>Eukaryota</taxon>
        <taxon>Metazoa</taxon>
        <taxon>Chordata</taxon>
        <taxon>Craniata</taxon>
        <taxon>Vertebrata</taxon>
        <taxon>Euteleostomi</taxon>
        <taxon>Actinopterygii</taxon>
        <taxon>Neopterygii</taxon>
        <taxon>Teleostei</taxon>
        <taxon>Neoteleostei</taxon>
        <taxon>Acanthomorphata</taxon>
        <taxon>Eupercaria</taxon>
        <taxon>Perciformes</taxon>
        <taxon>Cottioidei</taxon>
        <taxon>Cottales</taxon>
        <taxon>Liparidae</taxon>
        <taxon>Liparis</taxon>
    </lineage>
</organism>
<dbReference type="AlphaFoldDB" id="A0A4Z2HEX6"/>
<evidence type="ECO:0000313" key="2">
    <source>
        <dbReference type="Proteomes" id="UP000314294"/>
    </source>
</evidence>
<comment type="caution">
    <text evidence="1">The sequence shown here is derived from an EMBL/GenBank/DDBJ whole genome shotgun (WGS) entry which is preliminary data.</text>
</comment>
<evidence type="ECO:0000313" key="1">
    <source>
        <dbReference type="EMBL" id="TNN64427.1"/>
    </source>
</evidence>
<protein>
    <submittedName>
        <fullName evidence="1">Uncharacterized protein</fullName>
    </submittedName>
</protein>
<reference evidence="1 2" key="1">
    <citation type="submission" date="2019-03" db="EMBL/GenBank/DDBJ databases">
        <title>First draft genome of Liparis tanakae, snailfish: a comprehensive survey of snailfish specific genes.</title>
        <authorList>
            <person name="Kim W."/>
            <person name="Song I."/>
            <person name="Jeong J.-H."/>
            <person name="Kim D."/>
            <person name="Kim S."/>
            <person name="Ryu S."/>
            <person name="Song J.Y."/>
            <person name="Lee S.K."/>
        </authorList>
    </citation>
    <scope>NUCLEOTIDE SEQUENCE [LARGE SCALE GENOMIC DNA]</scope>
    <source>
        <tissue evidence="1">Muscle</tissue>
    </source>
</reference>